<protein>
    <submittedName>
        <fullName evidence="1">Uncharacterized protein</fullName>
    </submittedName>
</protein>
<gene>
    <name evidence="1" type="ORF">CTRU02_207027</name>
</gene>
<accession>A0ACC3YZQ1</accession>
<name>A0ACC3YZQ1_COLTU</name>
<evidence type="ECO:0000313" key="1">
    <source>
        <dbReference type="EMBL" id="KAL0937296.1"/>
    </source>
</evidence>
<reference evidence="1 2" key="1">
    <citation type="journal article" date="2020" name="Phytopathology">
        <title>Genome Sequence Resources of Colletotrichum truncatum, C. plurivorum, C. musicola, and C. sojae: Four Species Pathogenic to Soybean (Glycine max).</title>
        <authorList>
            <person name="Rogerio F."/>
            <person name="Boufleur T.R."/>
            <person name="Ciampi-Guillardi M."/>
            <person name="Sukno S.A."/>
            <person name="Thon M.R."/>
            <person name="Massola Junior N.S."/>
            <person name="Baroncelli R."/>
        </authorList>
    </citation>
    <scope>NUCLEOTIDE SEQUENCE [LARGE SCALE GENOMIC DNA]</scope>
    <source>
        <strain evidence="1 2">CMES1059</strain>
    </source>
</reference>
<dbReference type="EMBL" id="VUJX02000004">
    <property type="protein sequence ID" value="KAL0937296.1"/>
    <property type="molecule type" value="Genomic_DNA"/>
</dbReference>
<organism evidence="1 2">
    <name type="scientific">Colletotrichum truncatum</name>
    <name type="common">Anthracnose fungus</name>
    <name type="synonym">Colletotrichum capsici</name>
    <dbReference type="NCBI Taxonomy" id="5467"/>
    <lineage>
        <taxon>Eukaryota</taxon>
        <taxon>Fungi</taxon>
        <taxon>Dikarya</taxon>
        <taxon>Ascomycota</taxon>
        <taxon>Pezizomycotina</taxon>
        <taxon>Sordariomycetes</taxon>
        <taxon>Hypocreomycetidae</taxon>
        <taxon>Glomerellales</taxon>
        <taxon>Glomerellaceae</taxon>
        <taxon>Colletotrichum</taxon>
        <taxon>Colletotrichum truncatum species complex</taxon>
    </lineage>
</organism>
<comment type="caution">
    <text evidence="1">The sequence shown here is derived from an EMBL/GenBank/DDBJ whole genome shotgun (WGS) entry which is preliminary data.</text>
</comment>
<keyword evidence="2" id="KW-1185">Reference proteome</keyword>
<evidence type="ECO:0000313" key="2">
    <source>
        <dbReference type="Proteomes" id="UP000805649"/>
    </source>
</evidence>
<sequence>MVTKDQRKTVKTIEKVTTVSVETVYVPYTLTVNDVVLFTETQSVTYTYTSGILVTNTRTATCTPSASNPSFYLSATISPLPTPLPYNGKYLQAEPDFDWFQEEGALFWPKYTAGKDEATLFTLDSQGRLVTETSYGLHYLAVSPYSDFELIQLLPEAWVTIREWYFISCKLIAPSGRFTGNLKELSCNGSVFNLDTFQWCPIYQEWFRSGSVIGQELSVTTPDCFPITYLAVPACG</sequence>
<proteinExistence type="predicted"/>
<dbReference type="Proteomes" id="UP000805649">
    <property type="component" value="Unassembled WGS sequence"/>
</dbReference>